<dbReference type="EMBL" id="CAUYUJ010015903">
    <property type="protein sequence ID" value="CAK0859450.1"/>
    <property type="molecule type" value="Genomic_DNA"/>
</dbReference>
<proteinExistence type="predicted"/>
<comment type="caution">
    <text evidence="2">The sequence shown here is derived from an EMBL/GenBank/DDBJ whole genome shotgun (WGS) entry which is preliminary data.</text>
</comment>
<protein>
    <submittedName>
        <fullName evidence="2">Uncharacterized protein</fullName>
    </submittedName>
</protein>
<evidence type="ECO:0000313" key="2">
    <source>
        <dbReference type="EMBL" id="CAK0859450.1"/>
    </source>
</evidence>
<keyword evidence="3" id="KW-1185">Reference proteome</keyword>
<reference evidence="2" key="1">
    <citation type="submission" date="2023-10" db="EMBL/GenBank/DDBJ databases">
        <authorList>
            <person name="Chen Y."/>
            <person name="Shah S."/>
            <person name="Dougan E. K."/>
            <person name="Thang M."/>
            <person name="Chan C."/>
        </authorList>
    </citation>
    <scope>NUCLEOTIDE SEQUENCE [LARGE SCALE GENOMIC DNA]</scope>
</reference>
<evidence type="ECO:0000313" key="3">
    <source>
        <dbReference type="Proteomes" id="UP001189429"/>
    </source>
</evidence>
<gene>
    <name evidence="2" type="ORF">PCOR1329_LOCUS48811</name>
</gene>
<sequence length="772" mass="84107">MVLSSAAATLLASQWCRMCDLPPFLKPLWPSPLEGRMQLCLLGPRFAAAIALTRLLTATGARGGRLAAGGGPLEKVLTLLKDLKADIIKDGEVEQQSFDKYACWCEKSTAKKAGVIAEAQADLRELGQSILKAKGEVAVLFAEVEELEGKIREGQEAQNQATAIRQKQNGAYLAETAEMKAAMSALEKAITVLVKGTGPGGAFLQQGARARALVRSVVEKIPKLTSFSPKQLSELSEFVTASGGAQAKYTPQSMSVQGILKDMYETFASDLESATEAEATQNRNFEALIAEIVGQINMHKEDIQKKRDQKAKLEVQLADETQLYDGTNAQMKADVEFFDETKAVCTTKSDDWKARGVAREQELEGVTRAIQMLSSDDARELFARAIKPGKETGASDTFDTGVDISYAAPSLVQLDAQPAEAQRAFEALRAHASRAGSVRLALLGAAAREAKAGHFDAVIKSIDEMIATLKEEDTADIAKRDECKNELFRANSTISQLSWDIKVNTAKIDKIAHSISELLAEQDKTREEISEVREHMVDIRDQRTAENGEFLQAKKDDQDAIALLNDTRKVLSSYYADHNVTLGPLQAGAKALALAQSSRGRQGPAFAVSEFDAPDIEFSGKSARVPQGKGIISVLTMVIEDLSEEIQNSMRAEKEAQLEFERMYEAAEELFQSLGAKQVQLEGMIARDGDSKSQEEASKLSNEALLQSQEAYRKGIEPDCHWIFGAFEERAQKRAVEMEGLVTAKDFLAGYKPGEEALVASRNRILRGAASA</sequence>
<name>A0ABN9UMM5_9DINO</name>
<accession>A0ABN9UMM5</accession>
<feature type="coiled-coil region" evidence="1">
    <location>
        <begin position="116"/>
        <end position="150"/>
    </location>
</feature>
<feature type="coiled-coil region" evidence="1">
    <location>
        <begin position="296"/>
        <end position="323"/>
    </location>
</feature>
<evidence type="ECO:0000256" key="1">
    <source>
        <dbReference type="SAM" id="Coils"/>
    </source>
</evidence>
<dbReference type="Proteomes" id="UP001189429">
    <property type="component" value="Unassembled WGS sequence"/>
</dbReference>
<keyword evidence="1" id="KW-0175">Coiled coil</keyword>
<organism evidence="2 3">
    <name type="scientific">Prorocentrum cordatum</name>
    <dbReference type="NCBI Taxonomy" id="2364126"/>
    <lineage>
        <taxon>Eukaryota</taxon>
        <taxon>Sar</taxon>
        <taxon>Alveolata</taxon>
        <taxon>Dinophyceae</taxon>
        <taxon>Prorocentrales</taxon>
        <taxon>Prorocentraceae</taxon>
        <taxon>Prorocentrum</taxon>
    </lineage>
</organism>